<feature type="region of interest" description="Disordered" evidence="1">
    <location>
        <begin position="1"/>
        <end position="104"/>
    </location>
</feature>
<organism evidence="2 3">
    <name type="scientific">Monodon monoceros</name>
    <name type="common">Narwhal</name>
    <name type="synonym">Ceratodon monodon</name>
    <dbReference type="NCBI Taxonomy" id="40151"/>
    <lineage>
        <taxon>Eukaryota</taxon>
        <taxon>Metazoa</taxon>
        <taxon>Chordata</taxon>
        <taxon>Craniata</taxon>
        <taxon>Vertebrata</taxon>
        <taxon>Euteleostomi</taxon>
        <taxon>Mammalia</taxon>
        <taxon>Eutheria</taxon>
        <taxon>Laurasiatheria</taxon>
        <taxon>Artiodactyla</taxon>
        <taxon>Whippomorpha</taxon>
        <taxon>Cetacea</taxon>
        <taxon>Odontoceti</taxon>
        <taxon>Monodontidae</taxon>
        <taxon>Monodon</taxon>
    </lineage>
</organism>
<evidence type="ECO:0000313" key="2">
    <source>
        <dbReference type="EMBL" id="TKC43369.1"/>
    </source>
</evidence>
<gene>
    <name evidence="2" type="ORF">EI555_014278</name>
</gene>
<name>A0A4U1F276_MONMO</name>
<sequence>LAFASPRTFGPARPCVWGSRPEDKGLTRRAHPGPPSCSSAAARPRRLSPPVLPTSRPAAAAAAAVATPRTGRPPHLSSGQWRSLFPPTPARRRPGRSAQAAGSG</sequence>
<feature type="non-terminal residue" evidence="2">
    <location>
        <position position="104"/>
    </location>
</feature>
<dbReference type="Proteomes" id="UP000308365">
    <property type="component" value="Unassembled WGS sequence"/>
</dbReference>
<evidence type="ECO:0000313" key="3">
    <source>
        <dbReference type="Proteomes" id="UP000308365"/>
    </source>
</evidence>
<dbReference type="AlphaFoldDB" id="A0A4U1F276"/>
<evidence type="ECO:0000256" key="1">
    <source>
        <dbReference type="SAM" id="MobiDB-lite"/>
    </source>
</evidence>
<proteinExistence type="predicted"/>
<accession>A0A4U1F276</accession>
<comment type="caution">
    <text evidence="2">The sequence shown here is derived from an EMBL/GenBank/DDBJ whole genome shotgun (WGS) entry which is preliminary data.</text>
</comment>
<protein>
    <submittedName>
        <fullName evidence="2">Uncharacterized protein</fullName>
    </submittedName>
</protein>
<feature type="compositionally biased region" description="Low complexity" evidence="1">
    <location>
        <begin position="53"/>
        <end position="74"/>
    </location>
</feature>
<dbReference type="EMBL" id="RWIC01000476">
    <property type="protein sequence ID" value="TKC43369.1"/>
    <property type="molecule type" value="Genomic_DNA"/>
</dbReference>
<feature type="non-terminal residue" evidence="2">
    <location>
        <position position="1"/>
    </location>
</feature>
<reference evidence="3" key="1">
    <citation type="journal article" date="2019" name="IScience">
        <title>Narwhal Genome Reveals Long-Term Low Genetic Diversity despite Current Large Abundance Size.</title>
        <authorList>
            <person name="Westbury M.V."/>
            <person name="Petersen B."/>
            <person name="Garde E."/>
            <person name="Heide-Jorgensen M.P."/>
            <person name="Lorenzen E.D."/>
        </authorList>
    </citation>
    <scope>NUCLEOTIDE SEQUENCE [LARGE SCALE GENOMIC DNA]</scope>
</reference>